<comment type="subcellular location">
    <subcellularLocation>
        <location evidence="5">Cytoplasm</location>
    </subcellularLocation>
</comment>
<proteinExistence type="inferred from homology"/>
<protein>
    <recommendedName>
        <fullName evidence="5">Protein-lysine N-methyltransferase EFM4</fullName>
        <ecNumber evidence="5">2.1.1.-</ecNumber>
    </recommendedName>
    <alternativeName>
        <fullName evidence="5">Elongation factor methyltransferase 4</fullName>
    </alternativeName>
</protein>
<dbReference type="GO" id="GO:0005737">
    <property type="term" value="C:cytoplasm"/>
    <property type="evidence" value="ECO:0007669"/>
    <property type="project" value="UniProtKB-SubCell"/>
</dbReference>
<dbReference type="EMBL" id="MU157881">
    <property type="protein sequence ID" value="KAF9525635.1"/>
    <property type="molecule type" value="Genomic_DNA"/>
</dbReference>
<gene>
    <name evidence="5" type="primary">EFM4</name>
    <name evidence="7" type="ORF">CPB83DRAFT_859087</name>
</gene>
<dbReference type="PANTHER" id="PTHR12843:SF5">
    <property type="entry name" value="EEF1A LYSINE METHYLTRANSFERASE 2"/>
    <property type="match status" value="1"/>
</dbReference>
<dbReference type="OrthoDB" id="10069295at2759"/>
<dbReference type="Proteomes" id="UP000807306">
    <property type="component" value="Unassembled WGS sequence"/>
</dbReference>
<evidence type="ECO:0000256" key="1">
    <source>
        <dbReference type="ARBA" id="ARBA00022490"/>
    </source>
</evidence>
<keyword evidence="5" id="KW-0813">Transport</keyword>
<comment type="function">
    <text evidence="5">S-adenosyl-L-methionine-dependent protein-lysine N-methyltransferase that mono- and dimethylates elongation factor 1-alpha at 'Lys-316'. May play a role in intracellular transport.</text>
</comment>
<dbReference type="CDD" id="cd02440">
    <property type="entry name" value="AdoMet_MTases"/>
    <property type="match status" value="1"/>
</dbReference>
<dbReference type="GO" id="GO:0016192">
    <property type="term" value="P:vesicle-mediated transport"/>
    <property type="evidence" value="ECO:0007669"/>
    <property type="project" value="UniProtKB-UniRule"/>
</dbReference>
<dbReference type="Gene3D" id="3.40.50.150">
    <property type="entry name" value="Vaccinia Virus protein VP39"/>
    <property type="match status" value="1"/>
</dbReference>
<evidence type="ECO:0000313" key="8">
    <source>
        <dbReference type="Proteomes" id="UP000807306"/>
    </source>
</evidence>
<dbReference type="GO" id="GO:0016279">
    <property type="term" value="F:protein-lysine N-methyltransferase activity"/>
    <property type="evidence" value="ECO:0007669"/>
    <property type="project" value="UniProtKB-UniRule"/>
</dbReference>
<dbReference type="InterPro" id="IPR025714">
    <property type="entry name" value="Methyltranfer_dom"/>
</dbReference>
<evidence type="ECO:0000313" key="7">
    <source>
        <dbReference type="EMBL" id="KAF9525635.1"/>
    </source>
</evidence>
<comment type="similarity">
    <text evidence="5">Belongs to the class I-like SAM-binding methyltransferase superfamily. EFM4 family.</text>
</comment>
<evidence type="ECO:0000256" key="5">
    <source>
        <dbReference type="HAMAP-Rule" id="MF_03188"/>
    </source>
</evidence>
<dbReference type="InterPro" id="IPR029063">
    <property type="entry name" value="SAM-dependent_MTases_sf"/>
</dbReference>
<keyword evidence="2 5" id="KW-0489">Methyltransferase</keyword>
<evidence type="ECO:0000256" key="2">
    <source>
        <dbReference type="ARBA" id="ARBA00022603"/>
    </source>
</evidence>
<name>A0A9P6JMD5_9AGAR</name>
<dbReference type="AlphaFoldDB" id="A0A9P6JMD5"/>
<evidence type="ECO:0000256" key="3">
    <source>
        <dbReference type="ARBA" id="ARBA00022679"/>
    </source>
</evidence>
<keyword evidence="1 5" id="KW-0963">Cytoplasm</keyword>
<dbReference type="SUPFAM" id="SSF53335">
    <property type="entry name" value="S-adenosyl-L-methionine-dependent methyltransferases"/>
    <property type="match status" value="1"/>
</dbReference>
<dbReference type="PANTHER" id="PTHR12843">
    <property type="entry name" value="PROTEIN-LYSINE N-METHYLTRANSFERASE METTL10"/>
    <property type="match status" value="1"/>
</dbReference>
<accession>A0A9P6JMD5</accession>
<dbReference type="Pfam" id="PF13847">
    <property type="entry name" value="Methyltransf_31"/>
    <property type="match status" value="1"/>
</dbReference>
<dbReference type="GO" id="GO:0032259">
    <property type="term" value="P:methylation"/>
    <property type="evidence" value="ECO:0007669"/>
    <property type="project" value="UniProtKB-KW"/>
</dbReference>
<evidence type="ECO:0000259" key="6">
    <source>
        <dbReference type="Pfam" id="PF13847"/>
    </source>
</evidence>
<dbReference type="InterPro" id="IPR026635">
    <property type="entry name" value="Efm4/METTL10"/>
</dbReference>
<evidence type="ECO:0000256" key="4">
    <source>
        <dbReference type="ARBA" id="ARBA00022691"/>
    </source>
</evidence>
<keyword evidence="4 5" id="KW-0949">S-adenosyl-L-methionine</keyword>
<organism evidence="7 8">
    <name type="scientific">Crepidotus variabilis</name>
    <dbReference type="NCBI Taxonomy" id="179855"/>
    <lineage>
        <taxon>Eukaryota</taxon>
        <taxon>Fungi</taxon>
        <taxon>Dikarya</taxon>
        <taxon>Basidiomycota</taxon>
        <taxon>Agaricomycotina</taxon>
        <taxon>Agaricomycetes</taxon>
        <taxon>Agaricomycetidae</taxon>
        <taxon>Agaricales</taxon>
        <taxon>Agaricineae</taxon>
        <taxon>Crepidotaceae</taxon>
        <taxon>Crepidotus</taxon>
    </lineage>
</organism>
<sequence length="228" mass="25107">MTVLELNPTKLGTKEHWDDVYDQELKSFEDLGEEGEVWFGEETVEKMVDWCIKNIPPAPSQKILEVGCGNGTLILGLLEAGYSAETLHGIDYSEGAVNLARAVAAARKGSGITYTRRDFLKDDSLHPNDSAASWDLLLDKGTLDAIALAQKDEKGRSLISYYPAQVARLLKTGGIFLITSCNFTEEELKEIFTSDRLDYLSRIKHPAYTFGGKSGSAYASVAFRRTSA</sequence>
<comment type="caution">
    <text evidence="7">The sequence shown here is derived from an EMBL/GenBank/DDBJ whole genome shotgun (WGS) entry which is preliminary data.</text>
</comment>
<dbReference type="EC" id="2.1.1.-" evidence="5"/>
<feature type="domain" description="Methyltransferase" evidence="6">
    <location>
        <begin position="61"/>
        <end position="196"/>
    </location>
</feature>
<reference evidence="7" key="1">
    <citation type="submission" date="2020-11" db="EMBL/GenBank/DDBJ databases">
        <authorList>
            <consortium name="DOE Joint Genome Institute"/>
            <person name="Ahrendt S."/>
            <person name="Riley R."/>
            <person name="Andreopoulos W."/>
            <person name="Labutti K."/>
            <person name="Pangilinan J."/>
            <person name="Ruiz-Duenas F.J."/>
            <person name="Barrasa J.M."/>
            <person name="Sanchez-Garcia M."/>
            <person name="Camarero S."/>
            <person name="Miyauchi S."/>
            <person name="Serrano A."/>
            <person name="Linde D."/>
            <person name="Babiker R."/>
            <person name="Drula E."/>
            <person name="Ayuso-Fernandez I."/>
            <person name="Pacheco R."/>
            <person name="Padilla G."/>
            <person name="Ferreira P."/>
            <person name="Barriuso J."/>
            <person name="Kellner H."/>
            <person name="Castanera R."/>
            <person name="Alfaro M."/>
            <person name="Ramirez L."/>
            <person name="Pisabarro A.G."/>
            <person name="Kuo A."/>
            <person name="Tritt A."/>
            <person name="Lipzen A."/>
            <person name="He G."/>
            <person name="Yan M."/>
            <person name="Ng V."/>
            <person name="Cullen D."/>
            <person name="Martin F."/>
            <person name="Rosso M.-N."/>
            <person name="Henrissat B."/>
            <person name="Hibbett D."/>
            <person name="Martinez A.T."/>
            <person name="Grigoriev I.V."/>
        </authorList>
    </citation>
    <scope>NUCLEOTIDE SEQUENCE</scope>
    <source>
        <strain evidence="7">CBS 506.95</strain>
    </source>
</reference>
<keyword evidence="3 5" id="KW-0808">Transferase</keyword>
<dbReference type="HAMAP" id="MF_03188">
    <property type="entry name" value="Methyltr_EFM4"/>
    <property type="match status" value="1"/>
</dbReference>
<keyword evidence="8" id="KW-1185">Reference proteome</keyword>